<protein>
    <submittedName>
        <fullName evidence="1">Uncharacterized protein</fullName>
    </submittedName>
</protein>
<feature type="non-terminal residue" evidence="1">
    <location>
        <position position="62"/>
    </location>
</feature>
<gene>
    <name evidence="1" type="ORF">X975_24997</name>
</gene>
<proteinExistence type="predicted"/>
<sequence length="62" mass="7168">MIRTACGNAMCHFKVYQCKKISYIGYVKNFMSAVSFSTVHKHKVVLSPSTSYKRHKKKLNIK</sequence>
<dbReference type="Proteomes" id="UP000054359">
    <property type="component" value="Unassembled WGS sequence"/>
</dbReference>
<evidence type="ECO:0000313" key="1">
    <source>
        <dbReference type="EMBL" id="KFM60231.1"/>
    </source>
</evidence>
<reference evidence="1 2" key="1">
    <citation type="submission" date="2013-11" db="EMBL/GenBank/DDBJ databases">
        <title>Genome sequencing of Stegodyphus mimosarum.</title>
        <authorList>
            <person name="Bechsgaard J."/>
        </authorList>
    </citation>
    <scope>NUCLEOTIDE SEQUENCE [LARGE SCALE GENOMIC DNA]</scope>
</reference>
<organism evidence="1 2">
    <name type="scientific">Stegodyphus mimosarum</name>
    <name type="common">African social velvet spider</name>
    <dbReference type="NCBI Taxonomy" id="407821"/>
    <lineage>
        <taxon>Eukaryota</taxon>
        <taxon>Metazoa</taxon>
        <taxon>Ecdysozoa</taxon>
        <taxon>Arthropoda</taxon>
        <taxon>Chelicerata</taxon>
        <taxon>Arachnida</taxon>
        <taxon>Araneae</taxon>
        <taxon>Araneomorphae</taxon>
        <taxon>Entelegynae</taxon>
        <taxon>Eresoidea</taxon>
        <taxon>Eresidae</taxon>
        <taxon>Stegodyphus</taxon>
    </lineage>
</organism>
<accession>A0A087T542</accession>
<dbReference type="AlphaFoldDB" id="A0A087T542"/>
<evidence type="ECO:0000313" key="2">
    <source>
        <dbReference type="Proteomes" id="UP000054359"/>
    </source>
</evidence>
<dbReference type="EMBL" id="KK113449">
    <property type="protein sequence ID" value="KFM60231.1"/>
    <property type="molecule type" value="Genomic_DNA"/>
</dbReference>
<keyword evidence="2" id="KW-1185">Reference proteome</keyword>
<name>A0A087T542_STEMI</name>